<dbReference type="Gene3D" id="3.30.470.20">
    <property type="entry name" value="ATP-grasp fold, B domain"/>
    <property type="match status" value="1"/>
</dbReference>
<protein>
    <recommendedName>
        <fullName evidence="2">ATP-grasp domain-containing protein</fullName>
    </recommendedName>
</protein>
<gene>
    <name evidence="3" type="ORF">E8A74_32060</name>
</gene>
<dbReference type="InterPro" id="IPR011761">
    <property type="entry name" value="ATP-grasp"/>
</dbReference>
<dbReference type="GO" id="GO:0018169">
    <property type="term" value="F:ribosomal S6-glutamic acid ligase activity"/>
    <property type="evidence" value="ECO:0007669"/>
    <property type="project" value="TreeGrafter"/>
</dbReference>
<keyword evidence="4" id="KW-1185">Reference proteome</keyword>
<accession>A0A4V6WQN1</accession>
<keyword evidence="1" id="KW-0067">ATP-binding</keyword>
<dbReference type="GO" id="GO:0046872">
    <property type="term" value="F:metal ion binding"/>
    <property type="evidence" value="ECO:0007669"/>
    <property type="project" value="InterPro"/>
</dbReference>
<evidence type="ECO:0000313" key="3">
    <source>
        <dbReference type="EMBL" id="TKD01237.1"/>
    </source>
</evidence>
<dbReference type="SUPFAM" id="SSF56059">
    <property type="entry name" value="Glutathione synthetase ATP-binding domain-like"/>
    <property type="match status" value="1"/>
</dbReference>
<dbReference type="EMBL" id="SSMQ01000041">
    <property type="protein sequence ID" value="TKD01237.1"/>
    <property type="molecule type" value="Genomic_DNA"/>
</dbReference>
<dbReference type="GO" id="GO:0005524">
    <property type="term" value="F:ATP binding"/>
    <property type="evidence" value="ECO:0007669"/>
    <property type="project" value="UniProtKB-UniRule"/>
</dbReference>
<dbReference type="PROSITE" id="PS50975">
    <property type="entry name" value="ATP_GRASP"/>
    <property type="match status" value="1"/>
</dbReference>
<dbReference type="OrthoDB" id="9804625at2"/>
<comment type="caution">
    <text evidence="3">The sequence shown here is derived from an EMBL/GenBank/DDBJ whole genome shotgun (WGS) entry which is preliminary data.</text>
</comment>
<keyword evidence="1" id="KW-0547">Nucleotide-binding</keyword>
<dbReference type="RefSeq" id="WP_136932929.1">
    <property type="nucleotide sequence ID" value="NZ_SSMQ01000041.1"/>
</dbReference>
<dbReference type="Proteomes" id="UP000309215">
    <property type="component" value="Unassembled WGS sequence"/>
</dbReference>
<evidence type="ECO:0000313" key="4">
    <source>
        <dbReference type="Proteomes" id="UP000309215"/>
    </source>
</evidence>
<feature type="domain" description="ATP-grasp" evidence="2">
    <location>
        <begin position="92"/>
        <end position="296"/>
    </location>
</feature>
<proteinExistence type="predicted"/>
<dbReference type="AlphaFoldDB" id="A0A4V6WQN1"/>
<sequence length="311" mass="34952">MVLRVGLLVGRERSFPDALIAEVARRDAGVVASYAELDITSIDRPPPYDVLVDRISHEVTCYQPVLKLAVLNGTRVVNNPFWRIADDKLFGTALAARLGVRVPRTVVLPSKSYGEGVSNETLCNLRFPLDWEGAARELGFPMFIKPHWGGGFRDVYRVSSLEELWRAYDRTGMLTMIAQEAIPWSQYVRCIVIGKEHVLPALWDPRLGHFDRYVRASETMPPLEPALLARCVEDARSLCRALGYDMNTVELAIRDGAPYAIDFMNSAPDFDITSLGPEHFPWVVEKMADLVIRLAHEGPPKPAMSFKDVMR</sequence>
<evidence type="ECO:0000259" key="2">
    <source>
        <dbReference type="PROSITE" id="PS50975"/>
    </source>
</evidence>
<organism evidence="3 4">
    <name type="scientific">Polyangium fumosum</name>
    <dbReference type="NCBI Taxonomy" id="889272"/>
    <lineage>
        <taxon>Bacteria</taxon>
        <taxon>Pseudomonadati</taxon>
        <taxon>Myxococcota</taxon>
        <taxon>Polyangia</taxon>
        <taxon>Polyangiales</taxon>
        <taxon>Polyangiaceae</taxon>
        <taxon>Polyangium</taxon>
    </lineage>
</organism>
<evidence type="ECO:0000256" key="1">
    <source>
        <dbReference type="PROSITE-ProRule" id="PRU00409"/>
    </source>
</evidence>
<name>A0A4V6WQN1_9BACT</name>
<reference evidence="3 4" key="1">
    <citation type="submission" date="2019-04" db="EMBL/GenBank/DDBJ databases">
        <authorList>
            <person name="Li Y."/>
            <person name="Wang J."/>
        </authorList>
    </citation>
    <scope>NUCLEOTIDE SEQUENCE [LARGE SCALE GENOMIC DNA]</scope>
    <source>
        <strain evidence="3 4">DSM 14668</strain>
    </source>
</reference>
<dbReference type="GO" id="GO:0009432">
    <property type="term" value="P:SOS response"/>
    <property type="evidence" value="ECO:0007669"/>
    <property type="project" value="TreeGrafter"/>
</dbReference>
<dbReference type="PANTHER" id="PTHR21621:SF0">
    <property type="entry name" value="BETA-CITRYLGLUTAMATE SYNTHASE B-RELATED"/>
    <property type="match status" value="1"/>
</dbReference>
<dbReference type="GO" id="GO:0005737">
    <property type="term" value="C:cytoplasm"/>
    <property type="evidence" value="ECO:0007669"/>
    <property type="project" value="TreeGrafter"/>
</dbReference>
<dbReference type="PANTHER" id="PTHR21621">
    <property type="entry name" value="RIBOSOMAL PROTEIN S6 MODIFICATION PROTEIN"/>
    <property type="match status" value="1"/>
</dbReference>